<sequence>MAEPTLHLEQVTNWQELPTEPSIHKEEQNNGHKEKKEQKESSNECSPLSDLEHLFADFHPQMNETENPLENTLNSQWDQPMGEVVYAREPPEFDGKKDDYKNFKRLAQNYAKAYAKYFNTKEEYNRWLISYFTKGEAAKYAKIIEDNGWIEKLTTEEIWKKLDAHFYDHRSVHKAAEALEITRQGKTDIQEYLEWFEEKCELAGYVWHKKKKDGTFDGKDPNHIRLLDKNLRSRIVDIIHSNEEVPVNYIPYREKALNIGINLENREDMKKMGGYYRRWVDSKDKGSKGLMSGGTSSMVVGRPGVSVVVMRINRTTARTKGLCYKCGMKWGEGKDCDRCKRKGI</sequence>
<gene>
    <name evidence="2" type="ORF">VKT23_002899</name>
</gene>
<comment type="caution">
    <text evidence="2">The sequence shown here is derived from an EMBL/GenBank/DDBJ whole genome shotgun (WGS) entry which is preliminary data.</text>
</comment>
<dbReference type="EMBL" id="JBANRG010000003">
    <property type="protein sequence ID" value="KAK7468383.1"/>
    <property type="molecule type" value="Genomic_DNA"/>
</dbReference>
<organism evidence="2 3">
    <name type="scientific">Marasmiellus scandens</name>
    <dbReference type="NCBI Taxonomy" id="2682957"/>
    <lineage>
        <taxon>Eukaryota</taxon>
        <taxon>Fungi</taxon>
        <taxon>Dikarya</taxon>
        <taxon>Basidiomycota</taxon>
        <taxon>Agaricomycotina</taxon>
        <taxon>Agaricomycetes</taxon>
        <taxon>Agaricomycetidae</taxon>
        <taxon>Agaricales</taxon>
        <taxon>Marasmiineae</taxon>
        <taxon>Omphalotaceae</taxon>
        <taxon>Marasmiellus</taxon>
    </lineage>
</organism>
<name>A0ABR1JXC9_9AGAR</name>
<feature type="region of interest" description="Disordered" evidence="1">
    <location>
        <begin position="1"/>
        <end position="47"/>
    </location>
</feature>
<proteinExistence type="predicted"/>
<keyword evidence="3" id="KW-1185">Reference proteome</keyword>
<feature type="compositionally biased region" description="Basic and acidic residues" evidence="1">
    <location>
        <begin position="22"/>
        <end position="42"/>
    </location>
</feature>
<protein>
    <recommendedName>
        <fullName evidence="4">Retrotransposon gag domain-containing protein</fullName>
    </recommendedName>
</protein>
<evidence type="ECO:0000256" key="1">
    <source>
        <dbReference type="SAM" id="MobiDB-lite"/>
    </source>
</evidence>
<dbReference type="Proteomes" id="UP001498398">
    <property type="component" value="Unassembled WGS sequence"/>
</dbReference>
<evidence type="ECO:0000313" key="2">
    <source>
        <dbReference type="EMBL" id="KAK7468383.1"/>
    </source>
</evidence>
<reference evidence="2 3" key="1">
    <citation type="submission" date="2024-01" db="EMBL/GenBank/DDBJ databases">
        <title>A draft genome for the cacao thread blight pathogen Marasmiellus scandens.</title>
        <authorList>
            <person name="Baruah I.K."/>
            <person name="Leung J."/>
            <person name="Bukari Y."/>
            <person name="Amoako-Attah I."/>
            <person name="Meinhardt L.W."/>
            <person name="Bailey B.A."/>
            <person name="Cohen S.P."/>
        </authorList>
    </citation>
    <scope>NUCLEOTIDE SEQUENCE [LARGE SCALE GENOMIC DNA]</scope>
    <source>
        <strain evidence="2 3">GH-19</strain>
    </source>
</reference>
<accession>A0ABR1JXC9</accession>
<evidence type="ECO:0008006" key="4">
    <source>
        <dbReference type="Google" id="ProtNLM"/>
    </source>
</evidence>
<evidence type="ECO:0000313" key="3">
    <source>
        <dbReference type="Proteomes" id="UP001498398"/>
    </source>
</evidence>